<evidence type="ECO:0000313" key="2">
    <source>
        <dbReference type="EMBL" id="CCO16013.1"/>
    </source>
</evidence>
<dbReference type="GO" id="GO:0042134">
    <property type="term" value="F:rRNA primary transcript binding"/>
    <property type="evidence" value="ECO:0007669"/>
    <property type="project" value="InterPro"/>
</dbReference>
<dbReference type="EMBL" id="FO082275">
    <property type="protein sequence ID" value="CCO16013.1"/>
    <property type="molecule type" value="Genomic_DNA"/>
</dbReference>
<protein>
    <recommendedName>
        <fullName evidence="1">Brix domain-containing protein</fullName>
    </recommendedName>
</protein>
<dbReference type="PROSITE" id="PS50833">
    <property type="entry name" value="BRIX"/>
    <property type="match status" value="1"/>
</dbReference>
<dbReference type="PANTHER" id="PTHR22734">
    <property type="entry name" value="U3 SMALL NUCLEOLAR RIBONUCLEOPROTEIN PROTEIN IMP4"/>
    <property type="match status" value="1"/>
</dbReference>
<dbReference type="eggNOG" id="KOG2781">
    <property type="taxonomic scope" value="Eukaryota"/>
</dbReference>
<keyword evidence="3" id="KW-1185">Reference proteome</keyword>
<evidence type="ECO:0000313" key="3">
    <source>
        <dbReference type="Proteomes" id="UP000198341"/>
    </source>
</evidence>
<dbReference type="GO" id="GO:0030515">
    <property type="term" value="F:snoRNA binding"/>
    <property type="evidence" value="ECO:0007669"/>
    <property type="project" value="TreeGrafter"/>
</dbReference>
<gene>
    <name evidence="2" type="ORF">Bathy04g04780</name>
</gene>
<dbReference type="Pfam" id="PF04427">
    <property type="entry name" value="Brix"/>
    <property type="match status" value="1"/>
</dbReference>
<dbReference type="InterPro" id="IPR044281">
    <property type="entry name" value="IMP4/RPF1"/>
</dbReference>
<dbReference type="SMART" id="SM00879">
    <property type="entry name" value="Brix"/>
    <property type="match status" value="1"/>
</dbReference>
<feature type="domain" description="Brix" evidence="1">
    <location>
        <begin position="85"/>
        <end position="269"/>
    </location>
</feature>
<dbReference type="FunFam" id="3.40.50.10480:FF:000001">
    <property type="entry name" value="IMP4, U3 small nucleolar ribonucleoprotein"/>
    <property type="match status" value="1"/>
</dbReference>
<dbReference type="STRING" id="41875.K8F3B1"/>
<organism evidence="2 3">
    <name type="scientific">Bathycoccus prasinos</name>
    <dbReference type="NCBI Taxonomy" id="41875"/>
    <lineage>
        <taxon>Eukaryota</taxon>
        <taxon>Viridiplantae</taxon>
        <taxon>Chlorophyta</taxon>
        <taxon>Mamiellophyceae</taxon>
        <taxon>Mamiellales</taxon>
        <taxon>Bathycoccaceae</taxon>
        <taxon>Bathycoccus</taxon>
    </lineage>
</organism>
<proteinExistence type="predicted"/>
<accession>K8F3B1</accession>
<sequence>MLRRNARLRKEFVYRKSLEGKERLLYEKKRKIRECLEEGKPIPTELKREEEQLRKEVELEDINTREYGNLEKGVNDDEYKNAPEAKILLTTSRDASSRLLQFCKELKLLFPTSSRINRGSQILPDLVELGKTSEFTDVVIVHEHRGEPDGLVVSHLPFGPTAYFGISDAVMRHDVKDANLPKVSEQFPHIICENFTSELGKRTANILRHLFPRPKEKSKRVVTFANSVDFISVRHHTYDMPKGPKSLHLNEIGPRFELRLYQLKLGTVDQDDADIEWSLRPFMRSAKKRRL</sequence>
<dbReference type="GO" id="GO:0032040">
    <property type="term" value="C:small-subunit processome"/>
    <property type="evidence" value="ECO:0007669"/>
    <property type="project" value="TreeGrafter"/>
</dbReference>
<dbReference type="GO" id="GO:0042274">
    <property type="term" value="P:ribosomal small subunit biogenesis"/>
    <property type="evidence" value="ECO:0007669"/>
    <property type="project" value="UniProtKB-ARBA"/>
</dbReference>
<reference evidence="2 3" key="1">
    <citation type="submission" date="2011-10" db="EMBL/GenBank/DDBJ databases">
        <authorList>
            <person name="Genoscope - CEA"/>
        </authorList>
    </citation>
    <scope>NUCLEOTIDE SEQUENCE [LARGE SCALE GENOMIC DNA]</scope>
    <source>
        <strain evidence="2 3">RCC 1105</strain>
    </source>
</reference>
<dbReference type="OrthoDB" id="10253204at2759"/>
<dbReference type="AlphaFoldDB" id="K8F3B1"/>
<dbReference type="SUPFAM" id="SSF52954">
    <property type="entry name" value="Class II aaRS ABD-related"/>
    <property type="match status" value="1"/>
</dbReference>
<dbReference type="InterPro" id="IPR007109">
    <property type="entry name" value="Brix"/>
</dbReference>
<evidence type="ECO:0000259" key="1">
    <source>
        <dbReference type="PROSITE" id="PS50833"/>
    </source>
</evidence>
<dbReference type="GeneID" id="19016504"/>
<dbReference type="Proteomes" id="UP000198341">
    <property type="component" value="Chromosome 4"/>
</dbReference>
<dbReference type="Gene3D" id="3.40.50.10480">
    <property type="entry name" value="Probable brix-domain ribosomal biogenesis protein"/>
    <property type="match status" value="1"/>
</dbReference>
<dbReference type="GO" id="GO:0034457">
    <property type="term" value="C:Mpp10 complex"/>
    <property type="evidence" value="ECO:0007669"/>
    <property type="project" value="UniProtKB-ARBA"/>
</dbReference>
<dbReference type="KEGG" id="bpg:Bathy04g04780"/>
<dbReference type="GO" id="GO:0005654">
    <property type="term" value="C:nucleoplasm"/>
    <property type="evidence" value="ECO:0007669"/>
    <property type="project" value="UniProtKB-ARBA"/>
</dbReference>
<name>K8F3B1_9CHLO</name>
<dbReference type="RefSeq" id="XP_007513488.1">
    <property type="nucleotide sequence ID" value="XM_007513426.1"/>
</dbReference>
<dbReference type="GO" id="GO:0006364">
    <property type="term" value="P:rRNA processing"/>
    <property type="evidence" value="ECO:0007669"/>
    <property type="project" value="InterPro"/>
</dbReference>
<dbReference type="PANTHER" id="PTHR22734:SF2">
    <property type="entry name" value="U3 SMALL NUCLEOLAR RIBONUCLEOPROTEIN PROTEIN IMP4"/>
    <property type="match status" value="1"/>
</dbReference>